<name>A0A5B2XVH6_9PSEU</name>
<evidence type="ECO:0000313" key="9">
    <source>
        <dbReference type="EMBL" id="KAA2267165.1"/>
    </source>
</evidence>
<evidence type="ECO:0000256" key="5">
    <source>
        <dbReference type="PROSITE-ProRule" id="PRU01091"/>
    </source>
</evidence>
<dbReference type="InterPro" id="IPR001867">
    <property type="entry name" value="OmpR/PhoB-type_DNA-bd"/>
</dbReference>
<dbReference type="EMBL" id="VUOB01000001">
    <property type="protein sequence ID" value="KAA2267165.1"/>
    <property type="molecule type" value="Genomic_DNA"/>
</dbReference>
<protein>
    <submittedName>
        <fullName evidence="9">Uncharacterized protein</fullName>
    </submittedName>
</protein>
<evidence type="ECO:0000259" key="7">
    <source>
        <dbReference type="PROSITE" id="PS50043"/>
    </source>
</evidence>
<dbReference type="PANTHER" id="PTHR35807">
    <property type="entry name" value="TRANSCRIPTIONAL REGULATOR REDD-RELATED"/>
    <property type="match status" value="1"/>
</dbReference>
<dbReference type="OrthoDB" id="4266042at2"/>
<evidence type="ECO:0000259" key="8">
    <source>
        <dbReference type="PROSITE" id="PS51755"/>
    </source>
</evidence>
<feature type="DNA-binding region" description="OmpR/PhoB-type" evidence="5">
    <location>
        <begin position="36"/>
        <end position="145"/>
    </location>
</feature>
<evidence type="ECO:0000256" key="2">
    <source>
        <dbReference type="ARBA" id="ARBA00023015"/>
    </source>
</evidence>
<reference evidence="9 10" key="1">
    <citation type="submission" date="2019-09" db="EMBL/GenBank/DDBJ databases">
        <title>Goodfellowia gen. nov., a new genus of the Pseudonocardineae related to Actinoalloteichus, containing Goodfellowia coeruleoviolacea gen. nov., comb. nov. gen. nov., comb. nov.</title>
        <authorList>
            <person name="Labeda D."/>
        </authorList>
    </citation>
    <scope>NUCLEOTIDE SEQUENCE [LARGE SCALE GENOMIC DNA]</scope>
    <source>
        <strain evidence="9 10">AN110305</strain>
    </source>
</reference>
<evidence type="ECO:0000256" key="1">
    <source>
        <dbReference type="ARBA" id="ARBA00005820"/>
    </source>
</evidence>
<evidence type="ECO:0000256" key="6">
    <source>
        <dbReference type="SAM" id="MobiDB-lite"/>
    </source>
</evidence>
<dbReference type="PROSITE" id="PS50043">
    <property type="entry name" value="HTH_LUXR_2"/>
    <property type="match status" value="1"/>
</dbReference>
<dbReference type="Pfam" id="PF00486">
    <property type="entry name" value="Trans_reg_C"/>
    <property type="match status" value="1"/>
</dbReference>
<dbReference type="AlphaFoldDB" id="A0A5B2XVH6"/>
<comment type="similarity">
    <text evidence="1">Belongs to the AfsR/DnrI/RedD regulatory family.</text>
</comment>
<dbReference type="SUPFAM" id="SSF48452">
    <property type="entry name" value="TPR-like"/>
    <property type="match status" value="1"/>
</dbReference>
<feature type="domain" description="HTH luxR-type" evidence="7">
    <location>
        <begin position="406"/>
        <end position="471"/>
    </location>
</feature>
<keyword evidence="3 5" id="KW-0238">DNA-binding</keyword>
<dbReference type="InterPro" id="IPR036388">
    <property type="entry name" value="WH-like_DNA-bd_sf"/>
</dbReference>
<dbReference type="CDD" id="cd06170">
    <property type="entry name" value="LuxR_C_like"/>
    <property type="match status" value="1"/>
</dbReference>
<sequence length="478" mass="50699">MSSAVSTSRPVACSWAATATRRFSSSSTTKTRVIKTSCVRTESRRMQFRVLGPLEAHRRHGVRIEVRAKKPAALLAVLLLNANAWVSVDQLIDAIWHEQAVPLSAVRNLRSYVCQLRRDLGDRLEGRPGGYRITVLPGELDTDEVRAHAEAARSALADGSPSAAAEHLADALALWRGAPFDGLGFATARTAVAALDVLRGELRGLLADAHLALGGPAGPRRAASDPGVDPAPAEHTAPVLGRPHPSPTAPDIDRRSPAVRALPTGQLTLVENTPTRGQAGIDALIASAVSDVLIMSSSAGAGRIGTFHRVDHDNLRRGVRYRVLFPDAARLTGALSSLSFAGAEVRTDVDIPMEAIVIDRAAVVLPSDRGSGVAVFRLPGVLTATTGLFERIWPAAVPLVPSDPTEAEDAAVLTRRERDLLALLCSGSTDESAGARLGISVRTVRRMVADIMNRLGARSRFQAGVKVADRGWLLDEAG</sequence>
<dbReference type="SMART" id="SM00862">
    <property type="entry name" value="Trans_reg_C"/>
    <property type="match status" value="1"/>
</dbReference>
<dbReference type="Pfam" id="PF00196">
    <property type="entry name" value="GerE"/>
    <property type="match status" value="1"/>
</dbReference>
<dbReference type="SUPFAM" id="SSF46894">
    <property type="entry name" value="C-terminal effector domain of the bipartite response regulators"/>
    <property type="match status" value="2"/>
</dbReference>
<dbReference type="GO" id="GO:0006355">
    <property type="term" value="P:regulation of DNA-templated transcription"/>
    <property type="evidence" value="ECO:0007669"/>
    <property type="project" value="InterPro"/>
</dbReference>
<dbReference type="InterPro" id="IPR005158">
    <property type="entry name" value="BTAD"/>
</dbReference>
<gene>
    <name evidence="9" type="ORF">F0L68_01150</name>
</gene>
<dbReference type="Pfam" id="PF03704">
    <property type="entry name" value="BTAD"/>
    <property type="match status" value="1"/>
</dbReference>
<reference evidence="9 10" key="2">
    <citation type="submission" date="2019-09" db="EMBL/GenBank/DDBJ databases">
        <authorList>
            <person name="Jin C."/>
        </authorList>
    </citation>
    <scope>NUCLEOTIDE SEQUENCE [LARGE SCALE GENOMIC DNA]</scope>
    <source>
        <strain evidence="9 10">AN110305</strain>
    </source>
</reference>
<dbReference type="GO" id="GO:0000160">
    <property type="term" value="P:phosphorelay signal transduction system"/>
    <property type="evidence" value="ECO:0007669"/>
    <property type="project" value="InterPro"/>
</dbReference>
<feature type="region of interest" description="Disordered" evidence="6">
    <location>
        <begin position="216"/>
        <end position="257"/>
    </location>
</feature>
<proteinExistence type="inferred from homology"/>
<evidence type="ECO:0000256" key="4">
    <source>
        <dbReference type="ARBA" id="ARBA00023163"/>
    </source>
</evidence>
<accession>A0A5B2XVH6</accession>
<dbReference type="GO" id="GO:0003677">
    <property type="term" value="F:DNA binding"/>
    <property type="evidence" value="ECO:0007669"/>
    <property type="project" value="UniProtKB-UniRule"/>
</dbReference>
<dbReference type="SMART" id="SM00421">
    <property type="entry name" value="HTH_LUXR"/>
    <property type="match status" value="1"/>
</dbReference>
<dbReference type="Gene3D" id="1.25.40.10">
    <property type="entry name" value="Tetratricopeptide repeat domain"/>
    <property type="match status" value="1"/>
</dbReference>
<dbReference type="PANTHER" id="PTHR35807:SF1">
    <property type="entry name" value="TRANSCRIPTIONAL REGULATOR REDD"/>
    <property type="match status" value="1"/>
</dbReference>
<keyword evidence="4" id="KW-0804">Transcription</keyword>
<comment type="caution">
    <text evidence="9">The sequence shown here is derived from an EMBL/GenBank/DDBJ whole genome shotgun (WGS) entry which is preliminary data.</text>
</comment>
<dbReference type="PROSITE" id="PS51755">
    <property type="entry name" value="OMPR_PHOB"/>
    <property type="match status" value="1"/>
</dbReference>
<keyword evidence="2" id="KW-0805">Transcription regulation</keyword>
<dbReference type="InterPro" id="IPR011990">
    <property type="entry name" value="TPR-like_helical_dom_sf"/>
</dbReference>
<dbReference type="Gene3D" id="1.10.10.10">
    <property type="entry name" value="Winged helix-like DNA-binding domain superfamily/Winged helix DNA-binding domain"/>
    <property type="match status" value="2"/>
</dbReference>
<evidence type="ECO:0000256" key="3">
    <source>
        <dbReference type="ARBA" id="ARBA00023125"/>
    </source>
</evidence>
<evidence type="ECO:0000313" key="10">
    <source>
        <dbReference type="Proteomes" id="UP000323454"/>
    </source>
</evidence>
<dbReference type="InterPro" id="IPR016032">
    <property type="entry name" value="Sig_transdc_resp-reg_C-effctor"/>
</dbReference>
<dbReference type="PRINTS" id="PR00038">
    <property type="entry name" value="HTHLUXR"/>
</dbReference>
<keyword evidence="10" id="KW-1185">Reference proteome</keyword>
<dbReference type="Proteomes" id="UP000323454">
    <property type="component" value="Unassembled WGS sequence"/>
</dbReference>
<feature type="domain" description="OmpR/PhoB-type" evidence="8">
    <location>
        <begin position="36"/>
        <end position="145"/>
    </location>
</feature>
<dbReference type="InterPro" id="IPR051677">
    <property type="entry name" value="AfsR-DnrI-RedD_regulator"/>
</dbReference>
<dbReference type="InterPro" id="IPR000792">
    <property type="entry name" value="Tscrpt_reg_LuxR_C"/>
</dbReference>
<organism evidence="9 10">
    <name type="scientific">Solihabitans fulvus</name>
    <dbReference type="NCBI Taxonomy" id="1892852"/>
    <lineage>
        <taxon>Bacteria</taxon>
        <taxon>Bacillati</taxon>
        <taxon>Actinomycetota</taxon>
        <taxon>Actinomycetes</taxon>
        <taxon>Pseudonocardiales</taxon>
        <taxon>Pseudonocardiaceae</taxon>
        <taxon>Solihabitans</taxon>
    </lineage>
</organism>